<dbReference type="STRING" id="1033731.SAMN05444145_102305"/>
<dbReference type="AlphaFoldDB" id="A0A1H3ZRR1"/>
<evidence type="ECO:0000313" key="2">
    <source>
        <dbReference type="EMBL" id="SEA25962.1"/>
    </source>
</evidence>
<dbReference type="EMBL" id="FNRI01000002">
    <property type="protein sequence ID" value="SEA25962.1"/>
    <property type="molecule type" value="Genomic_DNA"/>
</dbReference>
<name>A0A1H3ZRR1_9BACT</name>
<evidence type="ECO:0000313" key="3">
    <source>
        <dbReference type="Proteomes" id="UP000183253"/>
    </source>
</evidence>
<feature type="signal peptide" evidence="1">
    <location>
        <begin position="1"/>
        <end position="24"/>
    </location>
</feature>
<organism evidence="2 3">
    <name type="scientific">Alistipes timonensis JC136</name>
    <dbReference type="NCBI Taxonomy" id="1033731"/>
    <lineage>
        <taxon>Bacteria</taxon>
        <taxon>Pseudomonadati</taxon>
        <taxon>Bacteroidota</taxon>
        <taxon>Bacteroidia</taxon>
        <taxon>Bacteroidales</taxon>
        <taxon>Rikenellaceae</taxon>
        <taxon>Alistipes</taxon>
    </lineage>
</organism>
<proteinExistence type="predicted"/>
<dbReference type="OrthoDB" id="9760450at2"/>
<gene>
    <name evidence="2" type="ORF">SAMN05444145_102305</name>
</gene>
<dbReference type="RefSeq" id="WP_010263077.1">
    <property type="nucleotide sequence ID" value="NZ_CAEG01000012.1"/>
</dbReference>
<dbReference type="Proteomes" id="UP000183253">
    <property type="component" value="Unassembled WGS sequence"/>
</dbReference>
<accession>A0A1H3ZRR1</accession>
<dbReference type="Gene3D" id="3.20.20.80">
    <property type="entry name" value="Glycosidases"/>
    <property type="match status" value="2"/>
</dbReference>
<reference evidence="2 3" key="1">
    <citation type="submission" date="2016-10" db="EMBL/GenBank/DDBJ databases">
        <authorList>
            <person name="de Groot N.N."/>
        </authorList>
    </citation>
    <scope>NUCLEOTIDE SEQUENCE [LARGE SCALE GENOMIC DNA]</scope>
    <source>
        <strain evidence="2 3">DSM 25383</strain>
    </source>
</reference>
<dbReference type="PROSITE" id="PS51257">
    <property type="entry name" value="PROKAR_LIPOPROTEIN"/>
    <property type="match status" value="1"/>
</dbReference>
<dbReference type="InterPro" id="IPR017853">
    <property type="entry name" value="GH"/>
</dbReference>
<feature type="chain" id="PRO_5010339932" description="Agarase" evidence="1">
    <location>
        <begin position="25"/>
        <end position="490"/>
    </location>
</feature>
<sequence>MNKSLKYLLLIAAAALLAAGCAEDKTYALPEVYPSGGDTPSDVEPPHQVRARKNKTSAWGDYLAYTVDRIHGFTPGEDPATDKYGGWKVSSLQATGFFRTQQIGGRWWMITPEGNLYICKGVAVFSAGGSDRQQAKLLEKFGSTSEWARQETSMLKARGFNGLGAWSNVSTVRKLTEPMPYTVIVSPMGKLNSYIKSSGEEADASWSGWEGYPNDFAMVFHPKFDEYVESEIKTISAYKDDPYCIGYFTDNEIPWKDYALDRCLEKWPATHINHQKAQEWLDQRKGKVGAKLSEATAADRRAFIAYCLEVYLEKVTKAIKKYDPNHLYLGCRFNQWNYELVNDEMFKTAGKYMDILSINHYQKWEPDAQAVQNWGAWSGKPFFVTEFYTKGEDSELPNTTGAGWNVRTQAERGYFYQNFALKLIESKVCVGWHWFTYQDNDPENLNTDPSNRDSNKGMVTWDFQYYSPLLDNMEELNGNVYQLTRFYDAQ</sequence>
<protein>
    <recommendedName>
        <fullName evidence="4">Agarase</fullName>
    </recommendedName>
</protein>
<keyword evidence="1" id="KW-0732">Signal</keyword>
<evidence type="ECO:0000256" key="1">
    <source>
        <dbReference type="SAM" id="SignalP"/>
    </source>
</evidence>
<keyword evidence="3" id="KW-1185">Reference proteome</keyword>
<evidence type="ECO:0008006" key="4">
    <source>
        <dbReference type="Google" id="ProtNLM"/>
    </source>
</evidence>
<dbReference type="SUPFAM" id="SSF51445">
    <property type="entry name" value="(Trans)glycosidases"/>
    <property type="match status" value="1"/>
</dbReference>